<feature type="compositionally biased region" description="Acidic residues" evidence="1">
    <location>
        <begin position="251"/>
        <end position="282"/>
    </location>
</feature>
<reference evidence="2 3" key="1">
    <citation type="submission" date="2024-05" db="EMBL/GenBank/DDBJ databases">
        <title>A draft genome resource for the thread blight pathogen Marasmius tenuissimus strain MS-2.</title>
        <authorList>
            <person name="Yulfo-Soto G.E."/>
            <person name="Baruah I.K."/>
            <person name="Amoako-Attah I."/>
            <person name="Bukari Y."/>
            <person name="Meinhardt L.W."/>
            <person name="Bailey B.A."/>
            <person name="Cohen S.P."/>
        </authorList>
    </citation>
    <scope>NUCLEOTIDE SEQUENCE [LARGE SCALE GENOMIC DNA]</scope>
    <source>
        <strain evidence="2 3">MS-2</strain>
    </source>
</reference>
<feature type="compositionally biased region" description="Basic and acidic residues" evidence="1">
    <location>
        <begin position="74"/>
        <end position="85"/>
    </location>
</feature>
<evidence type="ECO:0000313" key="2">
    <source>
        <dbReference type="EMBL" id="KAL0057909.1"/>
    </source>
</evidence>
<evidence type="ECO:0000256" key="1">
    <source>
        <dbReference type="SAM" id="MobiDB-lite"/>
    </source>
</evidence>
<accession>A0ABR2ZA91</accession>
<name>A0ABR2ZA91_9AGAR</name>
<feature type="compositionally biased region" description="Basic and acidic residues" evidence="1">
    <location>
        <begin position="105"/>
        <end position="119"/>
    </location>
</feature>
<dbReference type="EMBL" id="JBBXMP010000411">
    <property type="protein sequence ID" value="KAL0057909.1"/>
    <property type="molecule type" value="Genomic_DNA"/>
</dbReference>
<proteinExistence type="predicted"/>
<keyword evidence="3" id="KW-1185">Reference proteome</keyword>
<dbReference type="Proteomes" id="UP001437256">
    <property type="component" value="Unassembled WGS sequence"/>
</dbReference>
<gene>
    <name evidence="2" type="ORF">AAF712_015431</name>
</gene>
<protein>
    <submittedName>
        <fullName evidence="2">Uncharacterized protein</fullName>
    </submittedName>
</protein>
<feature type="region of interest" description="Disordered" evidence="1">
    <location>
        <begin position="74"/>
        <end position="119"/>
    </location>
</feature>
<sequence>MLHTKILTTAEAVNACYQFTRNPSALLPVNLRSHICASAYHCPEAGFFCYNLAKHCLESRESQIKCIYHHKSDKSTKNYDRDGKRQMTGVPMEPVAAGKRKKGSAGREKPAGAKVAKEKEPLRIGEDGRQYAHCGCAMDDAVWGFYLWKTLTISYGGKTQPYGNWQLPMIPRLRNMVIDLLKGQGVELEDVWHFRRSVGSYVPVTEVRCLQKQIVRLQAKIDALAALPPVTQDPRSVRLSTTLAINRTMGLDEEQLDDDQDEEDDGPQMPEDDAAQTSEEEG</sequence>
<comment type="caution">
    <text evidence="2">The sequence shown here is derived from an EMBL/GenBank/DDBJ whole genome shotgun (WGS) entry which is preliminary data.</text>
</comment>
<organism evidence="2 3">
    <name type="scientific">Marasmius tenuissimus</name>
    <dbReference type="NCBI Taxonomy" id="585030"/>
    <lineage>
        <taxon>Eukaryota</taxon>
        <taxon>Fungi</taxon>
        <taxon>Dikarya</taxon>
        <taxon>Basidiomycota</taxon>
        <taxon>Agaricomycotina</taxon>
        <taxon>Agaricomycetes</taxon>
        <taxon>Agaricomycetidae</taxon>
        <taxon>Agaricales</taxon>
        <taxon>Marasmiineae</taxon>
        <taxon>Marasmiaceae</taxon>
        <taxon>Marasmius</taxon>
    </lineage>
</organism>
<evidence type="ECO:0000313" key="3">
    <source>
        <dbReference type="Proteomes" id="UP001437256"/>
    </source>
</evidence>
<feature type="region of interest" description="Disordered" evidence="1">
    <location>
        <begin position="248"/>
        <end position="282"/>
    </location>
</feature>